<dbReference type="PANTHER" id="PTHR34322:SF2">
    <property type="entry name" value="TRANSPOSASE IS200-LIKE DOMAIN-CONTAINING PROTEIN"/>
    <property type="match status" value="1"/>
</dbReference>
<dbReference type="Pfam" id="PF01797">
    <property type="entry name" value="Y1_Tnp"/>
    <property type="match status" value="1"/>
</dbReference>
<evidence type="ECO:0000313" key="2">
    <source>
        <dbReference type="EMBL" id="MDL0432007.1"/>
    </source>
</evidence>
<organism evidence="2 3">
    <name type="scientific">Marinobacter azerbaijanicus</name>
    <dbReference type="NCBI Taxonomy" id="3050455"/>
    <lineage>
        <taxon>Bacteria</taxon>
        <taxon>Pseudomonadati</taxon>
        <taxon>Pseudomonadota</taxon>
        <taxon>Gammaproteobacteria</taxon>
        <taxon>Pseudomonadales</taxon>
        <taxon>Marinobacteraceae</taxon>
        <taxon>Marinobacter</taxon>
    </lineage>
</organism>
<dbReference type="Gene3D" id="3.30.70.1290">
    <property type="entry name" value="Transposase IS200-like"/>
    <property type="match status" value="1"/>
</dbReference>
<dbReference type="EMBL" id="JASSVS010000006">
    <property type="protein sequence ID" value="MDL0432007.1"/>
    <property type="molecule type" value="Genomic_DNA"/>
</dbReference>
<dbReference type="Proteomes" id="UP001227964">
    <property type="component" value="Unassembled WGS sequence"/>
</dbReference>
<proteinExistence type="predicted"/>
<protein>
    <submittedName>
        <fullName evidence="2">Transposase</fullName>
    </submittedName>
</protein>
<accession>A0ABT7ICZ1</accession>
<dbReference type="RefSeq" id="WP_285391156.1">
    <property type="nucleotide sequence ID" value="NZ_JASSVS010000006.1"/>
</dbReference>
<dbReference type="SUPFAM" id="SSF143422">
    <property type="entry name" value="Transposase IS200-like"/>
    <property type="match status" value="1"/>
</dbReference>
<reference evidence="2 3" key="1">
    <citation type="submission" date="2023-06" db="EMBL/GenBank/DDBJ databases">
        <title>Marinobacter azerbaijanicus a moderately halophilic, isolated from Urmia Lake in Azerbaijan region of Iran.</title>
        <authorList>
            <person name="Sanchez-Porro C."/>
            <person name="Aghdam E.M."/>
            <person name="Saheb S.M."/>
            <person name="Tarhriz V."/>
            <person name="Kazemi E."/>
            <person name="Ammozegar M.A."/>
            <person name="Ventosa A."/>
            <person name="Hejazi M.S."/>
        </authorList>
    </citation>
    <scope>NUCLEOTIDE SEQUENCE [LARGE SCALE GENOMIC DNA]</scope>
    <source>
        <strain evidence="2 3">TBZ242</strain>
    </source>
</reference>
<comment type="caution">
    <text evidence="2">The sequence shown here is derived from an EMBL/GenBank/DDBJ whole genome shotgun (WGS) entry which is preliminary data.</text>
</comment>
<gene>
    <name evidence="2" type="ORF">QPM17_12750</name>
</gene>
<name>A0ABT7ICZ1_9GAMM</name>
<evidence type="ECO:0000259" key="1">
    <source>
        <dbReference type="SMART" id="SM01321"/>
    </source>
</evidence>
<dbReference type="SMART" id="SM01321">
    <property type="entry name" value="Y1_Tnp"/>
    <property type="match status" value="1"/>
</dbReference>
<sequence length="215" mass="24866">MARRPRICPAGMPQHVIQRGNNRQVCFQDFPDKAAYIAFLSRYQREHGVDIHAWVLMSNHTHLLVTPQTDQALSGFMKALGQRYAQYFNFKYERSGTLWEGRFKSCLVDTESYFLQCQRYIELNPVKAGMVQYAGDYQWSSYRCHGYGLKAKWHTPHSCYLAYQPDPDQRLESYRSFVAGPAPEGMDDLIQYTAIAGKPLGTEAFQEEMHTRFGV</sequence>
<dbReference type="InterPro" id="IPR002686">
    <property type="entry name" value="Transposase_17"/>
</dbReference>
<keyword evidence="3" id="KW-1185">Reference proteome</keyword>
<dbReference type="PANTHER" id="PTHR34322">
    <property type="entry name" value="TRANSPOSASE, Y1_TNP DOMAIN-CONTAINING"/>
    <property type="match status" value="1"/>
</dbReference>
<dbReference type="InterPro" id="IPR036515">
    <property type="entry name" value="Transposase_17_sf"/>
</dbReference>
<feature type="domain" description="Transposase IS200-like" evidence="1">
    <location>
        <begin position="9"/>
        <end position="124"/>
    </location>
</feature>
<evidence type="ECO:0000313" key="3">
    <source>
        <dbReference type="Proteomes" id="UP001227964"/>
    </source>
</evidence>